<dbReference type="AlphaFoldDB" id="A0A1G2NA48"/>
<name>A0A1G2NA48_9BACT</name>
<organism evidence="1 2">
    <name type="scientific">Candidatus Taylorbacteria bacterium RIFCSPLOWO2_01_FULL_45_15b</name>
    <dbReference type="NCBI Taxonomy" id="1802319"/>
    <lineage>
        <taxon>Bacteria</taxon>
        <taxon>Candidatus Tayloriibacteriota</taxon>
    </lineage>
</organism>
<evidence type="ECO:0000313" key="2">
    <source>
        <dbReference type="Proteomes" id="UP000176221"/>
    </source>
</evidence>
<reference evidence="1 2" key="1">
    <citation type="journal article" date="2016" name="Nat. Commun.">
        <title>Thousands of microbial genomes shed light on interconnected biogeochemical processes in an aquifer system.</title>
        <authorList>
            <person name="Anantharaman K."/>
            <person name="Brown C.T."/>
            <person name="Hug L.A."/>
            <person name="Sharon I."/>
            <person name="Castelle C.J."/>
            <person name="Probst A.J."/>
            <person name="Thomas B.C."/>
            <person name="Singh A."/>
            <person name="Wilkins M.J."/>
            <person name="Karaoz U."/>
            <person name="Brodie E.L."/>
            <person name="Williams K.H."/>
            <person name="Hubbard S.S."/>
            <person name="Banfield J.F."/>
        </authorList>
    </citation>
    <scope>NUCLEOTIDE SEQUENCE [LARGE SCALE GENOMIC DNA]</scope>
</reference>
<gene>
    <name evidence="1" type="ORF">A2928_00470</name>
</gene>
<evidence type="ECO:0000313" key="1">
    <source>
        <dbReference type="EMBL" id="OHA32152.1"/>
    </source>
</evidence>
<accession>A0A1G2NA48</accession>
<protein>
    <submittedName>
        <fullName evidence="1">Uncharacterized protein</fullName>
    </submittedName>
</protein>
<comment type="caution">
    <text evidence="1">The sequence shown here is derived from an EMBL/GenBank/DDBJ whole genome shotgun (WGS) entry which is preliminary data.</text>
</comment>
<dbReference type="STRING" id="1802319.A2928_00470"/>
<sequence>MENIDKNYDELLQSEGGMFLMELETAMRSAEELIAASTVDESLKKKCLEILHSLHDAAKDDPEQIDPYNLARVCMIQLTDILNDTDGEQSTLYNALKEIVLRARNSAKKWPWPPASPNS</sequence>
<proteinExistence type="predicted"/>
<dbReference type="EMBL" id="MHRX01000052">
    <property type="protein sequence ID" value="OHA32152.1"/>
    <property type="molecule type" value="Genomic_DNA"/>
</dbReference>
<dbReference type="Proteomes" id="UP000176221">
    <property type="component" value="Unassembled WGS sequence"/>
</dbReference>